<dbReference type="AlphaFoldDB" id="A0A9P5LD76"/>
<dbReference type="Proteomes" id="UP000722485">
    <property type="component" value="Unassembled WGS sequence"/>
</dbReference>
<accession>A0A9P5LD76</accession>
<evidence type="ECO:0000313" key="3">
    <source>
        <dbReference type="Proteomes" id="UP000722485"/>
    </source>
</evidence>
<protein>
    <submittedName>
        <fullName evidence="2">Uncharacterized protein</fullName>
    </submittedName>
</protein>
<feature type="region of interest" description="Disordered" evidence="1">
    <location>
        <begin position="123"/>
        <end position="221"/>
    </location>
</feature>
<gene>
    <name evidence="2" type="ORF">G7Z17_g8406</name>
</gene>
<dbReference type="EMBL" id="JAANBB010000212">
    <property type="protein sequence ID" value="KAF7546464.1"/>
    <property type="molecule type" value="Genomic_DNA"/>
</dbReference>
<feature type="compositionally biased region" description="Low complexity" evidence="1">
    <location>
        <begin position="148"/>
        <end position="173"/>
    </location>
</feature>
<sequence length="221" mass="23242">MFRRARDDRFVVGSSVVGALSIGHRWTHAPASALPGIHSSWALHCEGMMVNTRALGRDVSQARSRLSLGSPLPPQRARRVGGSSETDGLGDSKTGESSGDETMHAMGDNPKLACNQAAGARLMSPWAGLDPSGRRRRRRPMPAPMPTPAAASSSQQQQPAAAAVTAAAVVAAAEKQQKQHIPAQGDQPSREARSRGPGKALARPQKGPSRCPGKAHTTRCL</sequence>
<keyword evidence="3" id="KW-1185">Reference proteome</keyword>
<feature type="region of interest" description="Disordered" evidence="1">
    <location>
        <begin position="61"/>
        <end position="110"/>
    </location>
</feature>
<proteinExistence type="predicted"/>
<organism evidence="2 3">
    <name type="scientific">Cylindrodendrum hubeiense</name>
    <dbReference type="NCBI Taxonomy" id="595255"/>
    <lineage>
        <taxon>Eukaryota</taxon>
        <taxon>Fungi</taxon>
        <taxon>Dikarya</taxon>
        <taxon>Ascomycota</taxon>
        <taxon>Pezizomycotina</taxon>
        <taxon>Sordariomycetes</taxon>
        <taxon>Hypocreomycetidae</taxon>
        <taxon>Hypocreales</taxon>
        <taxon>Nectriaceae</taxon>
        <taxon>Cylindrodendrum</taxon>
    </lineage>
</organism>
<name>A0A9P5LD76_9HYPO</name>
<evidence type="ECO:0000313" key="2">
    <source>
        <dbReference type="EMBL" id="KAF7546464.1"/>
    </source>
</evidence>
<evidence type="ECO:0000256" key="1">
    <source>
        <dbReference type="SAM" id="MobiDB-lite"/>
    </source>
</evidence>
<comment type="caution">
    <text evidence="2">The sequence shown here is derived from an EMBL/GenBank/DDBJ whole genome shotgun (WGS) entry which is preliminary data.</text>
</comment>
<reference evidence="2" key="1">
    <citation type="submission" date="2020-03" db="EMBL/GenBank/DDBJ databases">
        <title>Draft Genome Sequence of Cylindrodendrum hubeiense.</title>
        <authorList>
            <person name="Buettner E."/>
            <person name="Kellner H."/>
        </authorList>
    </citation>
    <scope>NUCLEOTIDE SEQUENCE</scope>
    <source>
        <strain evidence="2">IHI 201604</strain>
    </source>
</reference>